<sequence>MQLVFQAISAEEQKLKAMFVNRFSKEEHLDTLVDWIKEARRLAEAEAEFKREEEAQRAAEAAKLLEEA</sequence>
<keyword evidence="2" id="KW-1185">Reference proteome</keyword>
<protein>
    <submittedName>
        <fullName evidence="1">Uncharacterized protein</fullName>
    </submittedName>
</protein>
<accession>A0A1Q9DG00</accession>
<name>A0A1Q9DG00_SYMMI</name>
<organism evidence="1 2">
    <name type="scientific">Symbiodinium microadriaticum</name>
    <name type="common">Dinoflagellate</name>
    <name type="synonym">Zooxanthella microadriatica</name>
    <dbReference type="NCBI Taxonomy" id="2951"/>
    <lineage>
        <taxon>Eukaryota</taxon>
        <taxon>Sar</taxon>
        <taxon>Alveolata</taxon>
        <taxon>Dinophyceae</taxon>
        <taxon>Suessiales</taxon>
        <taxon>Symbiodiniaceae</taxon>
        <taxon>Symbiodinium</taxon>
    </lineage>
</organism>
<evidence type="ECO:0000313" key="2">
    <source>
        <dbReference type="Proteomes" id="UP000186817"/>
    </source>
</evidence>
<dbReference type="AlphaFoldDB" id="A0A1Q9DG00"/>
<reference evidence="1 2" key="1">
    <citation type="submission" date="2016-02" db="EMBL/GenBank/DDBJ databases">
        <title>Genome analysis of coral dinoflagellate symbionts highlights evolutionary adaptations to a symbiotic lifestyle.</title>
        <authorList>
            <person name="Aranda M."/>
            <person name="Li Y."/>
            <person name="Liew Y.J."/>
            <person name="Baumgarten S."/>
            <person name="Simakov O."/>
            <person name="Wilson M."/>
            <person name="Piel J."/>
            <person name="Ashoor H."/>
            <person name="Bougouffa S."/>
            <person name="Bajic V.B."/>
            <person name="Ryu T."/>
            <person name="Ravasi T."/>
            <person name="Bayer T."/>
            <person name="Micklem G."/>
            <person name="Kim H."/>
            <person name="Bhak J."/>
            <person name="Lajeunesse T.C."/>
            <person name="Voolstra C.R."/>
        </authorList>
    </citation>
    <scope>NUCLEOTIDE SEQUENCE [LARGE SCALE GENOMIC DNA]</scope>
    <source>
        <strain evidence="1 2">CCMP2467</strain>
    </source>
</reference>
<proteinExistence type="predicted"/>
<dbReference type="EMBL" id="LSRX01000556">
    <property type="protein sequence ID" value="OLP94114.1"/>
    <property type="molecule type" value="Genomic_DNA"/>
</dbReference>
<evidence type="ECO:0000313" key="1">
    <source>
        <dbReference type="EMBL" id="OLP94114.1"/>
    </source>
</evidence>
<dbReference type="Proteomes" id="UP000186817">
    <property type="component" value="Unassembled WGS sequence"/>
</dbReference>
<gene>
    <name evidence="1" type="ORF">AK812_SmicGene23905</name>
</gene>
<comment type="caution">
    <text evidence="1">The sequence shown here is derived from an EMBL/GenBank/DDBJ whole genome shotgun (WGS) entry which is preliminary data.</text>
</comment>